<name>W6UHQ0_ECHGR</name>
<comment type="caution">
    <text evidence="1">The sequence shown here is derived from an EMBL/GenBank/DDBJ whole genome shotgun (WGS) entry which is preliminary data.</text>
</comment>
<accession>W6UHQ0</accession>
<dbReference type="GeneID" id="36343213"/>
<dbReference type="KEGG" id="egl:EGR_07498"/>
<sequence length="96" mass="11008">MSTVDKVKKSVLGHSKNVTKYRVLSFLVIHEDGFAHLEILSLLISTFEDSIFTFSESSVSITPAIEYDTEMLNAAYGDIFRYKCKHHELSQLFKLF</sequence>
<keyword evidence="2" id="KW-1185">Reference proteome</keyword>
<gene>
    <name evidence="1" type="ORF">EGR_07498</name>
</gene>
<reference evidence="1 2" key="1">
    <citation type="journal article" date="2013" name="Nat. Genet.">
        <title>The genome of the hydatid tapeworm Echinococcus granulosus.</title>
        <authorList>
            <person name="Zheng H."/>
            <person name="Zhang W."/>
            <person name="Zhang L."/>
            <person name="Zhang Z."/>
            <person name="Li J."/>
            <person name="Lu G."/>
            <person name="Zhu Y."/>
            <person name="Wang Y."/>
            <person name="Huang Y."/>
            <person name="Liu J."/>
            <person name="Kang H."/>
            <person name="Chen J."/>
            <person name="Wang L."/>
            <person name="Chen A."/>
            <person name="Yu S."/>
            <person name="Gao Z."/>
            <person name="Jin L."/>
            <person name="Gu W."/>
            <person name="Wang Z."/>
            <person name="Zhao L."/>
            <person name="Shi B."/>
            <person name="Wen H."/>
            <person name="Lin R."/>
            <person name="Jones M.K."/>
            <person name="Brejova B."/>
            <person name="Vinar T."/>
            <person name="Zhao G."/>
            <person name="McManus D.P."/>
            <person name="Chen Z."/>
            <person name="Zhou Y."/>
            <person name="Wang S."/>
        </authorList>
    </citation>
    <scope>NUCLEOTIDE SEQUENCE [LARGE SCALE GENOMIC DNA]</scope>
</reference>
<dbReference type="CTD" id="36343213"/>
<dbReference type="EMBL" id="APAU02000079">
    <property type="protein sequence ID" value="EUB57622.1"/>
    <property type="molecule type" value="Genomic_DNA"/>
</dbReference>
<dbReference type="Proteomes" id="UP000019149">
    <property type="component" value="Unassembled WGS sequence"/>
</dbReference>
<protein>
    <submittedName>
        <fullName evidence="1">Uncharacterized protein</fullName>
    </submittedName>
</protein>
<evidence type="ECO:0000313" key="1">
    <source>
        <dbReference type="EMBL" id="EUB57622.1"/>
    </source>
</evidence>
<proteinExistence type="predicted"/>
<evidence type="ECO:0000313" key="2">
    <source>
        <dbReference type="Proteomes" id="UP000019149"/>
    </source>
</evidence>
<organism evidence="1 2">
    <name type="scientific">Echinococcus granulosus</name>
    <name type="common">Hydatid tapeworm</name>
    <dbReference type="NCBI Taxonomy" id="6210"/>
    <lineage>
        <taxon>Eukaryota</taxon>
        <taxon>Metazoa</taxon>
        <taxon>Spiralia</taxon>
        <taxon>Lophotrochozoa</taxon>
        <taxon>Platyhelminthes</taxon>
        <taxon>Cestoda</taxon>
        <taxon>Eucestoda</taxon>
        <taxon>Cyclophyllidea</taxon>
        <taxon>Taeniidae</taxon>
        <taxon>Echinococcus</taxon>
        <taxon>Echinococcus granulosus group</taxon>
    </lineage>
</organism>
<dbReference type="AlphaFoldDB" id="W6UHQ0"/>
<dbReference type="RefSeq" id="XP_024348818.1">
    <property type="nucleotide sequence ID" value="XM_024496747.1"/>
</dbReference>